<dbReference type="EMBL" id="BGZK01000420">
    <property type="protein sequence ID" value="GBP42555.1"/>
    <property type="molecule type" value="Genomic_DNA"/>
</dbReference>
<dbReference type="Proteomes" id="UP000299102">
    <property type="component" value="Unassembled WGS sequence"/>
</dbReference>
<protein>
    <submittedName>
        <fullName evidence="2">Uncharacterized protein</fullName>
    </submittedName>
</protein>
<evidence type="ECO:0000256" key="1">
    <source>
        <dbReference type="SAM" id="Phobius"/>
    </source>
</evidence>
<feature type="transmembrane region" description="Helical" evidence="1">
    <location>
        <begin position="72"/>
        <end position="89"/>
    </location>
</feature>
<organism evidence="2 3">
    <name type="scientific">Eumeta variegata</name>
    <name type="common">Bagworm moth</name>
    <name type="synonym">Eumeta japonica</name>
    <dbReference type="NCBI Taxonomy" id="151549"/>
    <lineage>
        <taxon>Eukaryota</taxon>
        <taxon>Metazoa</taxon>
        <taxon>Ecdysozoa</taxon>
        <taxon>Arthropoda</taxon>
        <taxon>Hexapoda</taxon>
        <taxon>Insecta</taxon>
        <taxon>Pterygota</taxon>
        <taxon>Neoptera</taxon>
        <taxon>Endopterygota</taxon>
        <taxon>Lepidoptera</taxon>
        <taxon>Glossata</taxon>
        <taxon>Ditrysia</taxon>
        <taxon>Tineoidea</taxon>
        <taxon>Psychidae</taxon>
        <taxon>Oiketicinae</taxon>
        <taxon>Eumeta</taxon>
    </lineage>
</organism>
<keyword evidence="1" id="KW-0812">Transmembrane</keyword>
<dbReference type="AlphaFoldDB" id="A0A4C1VXJ9"/>
<name>A0A4C1VXJ9_EUMVA</name>
<sequence length="90" mass="9976">MLANADGRKNIVLKEDGTPMREHNGRGISDLDVICQNLSEVCSSFQKVFKLQESPFHDMSIKTKICKSRTDLLVHLLLPLLLLPTAAASI</sequence>
<keyword evidence="3" id="KW-1185">Reference proteome</keyword>
<keyword evidence="1" id="KW-0472">Membrane</keyword>
<evidence type="ECO:0000313" key="2">
    <source>
        <dbReference type="EMBL" id="GBP42555.1"/>
    </source>
</evidence>
<accession>A0A4C1VXJ9</accession>
<comment type="caution">
    <text evidence="2">The sequence shown here is derived from an EMBL/GenBank/DDBJ whole genome shotgun (WGS) entry which is preliminary data.</text>
</comment>
<evidence type="ECO:0000313" key="3">
    <source>
        <dbReference type="Proteomes" id="UP000299102"/>
    </source>
</evidence>
<reference evidence="2 3" key="1">
    <citation type="journal article" date="2019" name="Commun. Biol.">
        <title>The bagworm genome reveals a unique fibroin gene that provides high tensile strength.</title>
        <authorList>
            <person name="Kono N."/>
            <person name="Nakamura H."/>
            <person name="Ohtoshi R."/>
            <person name="Tomita M."/>
            <person name="Numata K."/>
            <person name="Arakawa K."/>
        </authorList>
    </citation>
    <scope>NUCLEOTIDE SEQUENCE [LARGE SCALE GENOMIC DNA]</scope>
</reference>
<gene>
    <name evidence="2" type="ORF">EVAR_82005_1</name>
</gene>
<keyword evidence="1" id="KW-1133">Transmembrane helix</keyword>
<proteinExistence type="predicted"/>